<accession>A0A1F7WJM5</accession>
<evidence type="ECO:0000313" key="2">
    <source>
        <dbReference type="EMBL" id="OGM03016.1"/>
    </source>
</evidence>
<feature type="transmembrane region" description="Helical" evidence="1">
    <location>
        <begin position="385"/>
        <end position="405"/>
    </location>
</feature>
<feature type="transmembrane region" description="Helical" evidence="1">
    <location>
        <begin position="188"/>
        <end position="207"/>
    </location>
</feature>
<feature type="transmembrane region" description="Helical" evidence="1">
    <location>
        <begin position="257"/>
        <end position="283"/>
    </location>
</feature>
<reference evidence="2 3" key="1">
    <citation type="journal article" date="2016" name="Nat. Commun.">
        <title>Thousands of microbial genomes shed light on interconnected biogeochemical processes in an aquifer system.</title>
        <authorList>
            <person name="Anantharaman K."/>
            <person name="Brown C.T."/>
            <person name="Hug L.A."/>
            <person name="Sharon I."/>
            <person name="Castelle C.J."/>
            <person name="Probst A.J."/>
            <person name="Thomas B.C."/>
            <person name="Singh A."/>
            <person name="Wilkins M.J."/>
            <person name="Karaoz U."/>
            <person name="Brodie E.L."/>
            <person name="Williams K.H."/>
            <person name="Hubbard S.S."/>
            <person name="Banfield J.F."/>
        </authorList>
    </citation>
    <scope>NUCLEOTIDE SEQUENCE [LARGE SCALE GENOMIC DNA]</scope>
</reference>
<feature type="transmembrane region" description="Helical" evidence="1">
    <location>
        <begin position="433"/>
        <end position="454"/>
    </location>
</feature>
<dbReference type="STRING" id="1817813.A2008_02090"/>
<feature type="transmembrane region" description="Helical" evidence="1">
    <location>
        <begin position="545"/>
        <end position="565"/>
    </location>
</feature>
<feature type="transmembrane region" description="Helical" evidence="1">
    <location>
        <begin position="150"/>
        <end position="176"/>
    </location>
</feature>
<dbReference type="Pfam" id="PF16949">
    <property type="entry name" value="ABC_tran_2"/>
    <property type="match status" value="1"/>
</dbReference>
<dbReference type="AlphaFoldDB" id="A0A1F7WJM5"/>
<dbReference type="InterPro" id="IPR031599">
    <property type="entry name" value="ABC_tran_2"/>
</dbReference>
<dbReference type="EMBL" id="MGFH01000191">
    <property type="protein sequence ID" value="OGM03016.1"/>
    <property type="molecule type" value="Genomic_DNA"/>
</dbReference>
<protein>
    <submittedName>
        <fullName evidence="2">Uncharacterized protein</fullName>
    </submittedName>
</protein>
<evidence type="ECO:0000256" key="1">
    <source>
        <dbReference type="SAM" id="Phobius"/>
    </source>
</evidence>
<feature type="transmembrane region" description="Helical" evidence="1">
    <location>
        <begin position="20"/>
        <end position="47"/>
    </location>
</feature>
<gene>
    <name evidence="2" type="ORF">A2008_02090</name>
</gene>
<keyword evidence="1" id="KW-0472">Membrane</keyword>
<proteinExistence type="predicted"/>
<dbReference type="Proteomes" id="UP000178735">
    <property type="component" value="Unassembled WGS sequence"/>
</dbReference>
<keyword evidence="1" id="KW-0812">Transmembrane</keyword>
<organism evidence="2 3">
    <name type="scientific">Candidatus Wallbacteria bacterium GWC2_49_35</name>
    <dbReference type="NCBI Taxonomy" id="1817813"/>
    <lineage>
        <taxon>Bacteria</taxon>
        <taxon>Candidatus Walliibacteriota</taxon>
    </lineage>
</organism>
<feature type="transmembrane region" description="Helical" evidence="1">
    <location>
        <begin position="461"/>
        <end position="487"/>
    </location>
</feature>
<comment type="caution">
    <text evidence="2">The sequence shown here is derived from an EMBL/GenBank/DDBJ whole genome shotgun (WGS) entry which is preliminary data.</text>
</comment>
<name>A0A1F7WJM5_9BACT</name>
<sequence length="583" mass="66003">MAINKILHIINPKIWSYKNYYKAISSFSLCLIVITAALILGGAYYLARMSLIKVDALPLIASPLKGYLFNMACFSFFCMLILSSMISSLSTLFTARDLKLLFSMPISHTHIFVSKFIETSFFSVTSAYIIFVTLLLAFNNSYPSASFLSFLAALAIATPFFYIMPVAIGCFASLVISKIFPVNQARKVIYYLLIFLFVFLIIMFRALEPEKLLSVEKLEIFANYLLSANAPKFENFPSSWISSAIESIFRNDYGSYFFLNFAASYISMACCALLCAAAARLTYHESYLKYQQEQETASGIESRVLGFIFDPFLKAAFFLYSLFLKTLSPSLASILDKDVKTFFRTQTLIVQGFMMIVVTAFYIYNITLMPVATKTLPADIIDMFGFANIGVISLIVTSYAVRFVFPVFSLEGRAFYIVKTSPVDLNKYLRLKFYTSLIPMMIFALALCALSNYFMSIRTSFLLLSFFDTVVLTYFICHFNLYIGIIFPVLDASVSEIPASFGGFVTMIICAAYAGTLLAFEVVIMYFEFFARYNFSFSMFNIWEYLMLFIAVAALAAFSVIGYILPKRLAANKMINYYEEIKI</sequence>
<feature type="transmembrane region" description="Helical" evidence="1">
    <location>
        <begin position="116"/>
        <end position="138"/>
    </location>
</feature>
<feature type="transmembrane region" description="Helical" evidence="1">
    <location>
        <begin position="343"/>
        <end position="364"/>
    </location>
</feature>
<evidence type="ECO:0000313" key="3">
    <source>
        <dbReference type="Proteomes" id="UP000178735"/>
    </source>
</evidence>
<feature type="transmembrane region" description="Helical" evidence="1">
    <location>
        <begin position="67"/>
        <end position="95"/>
    </location>
</feature>
<keyword evidence="1" id="KW-1133">Transmembrane helix</keyword>
<feature type="transmembrane region" description="Helical" evidence="1">
    <location>
        <begin position="499"/>
        <end position="524"/>
    </location>
</feature>